<accession>A0A510DSV1</accession>
<proteinExistence type="predicted"/>
<dbReference type="EMBL" id="AP018929">
    <property type="protein sequence ID" value="BBG23205.1"/>
    <property type="molecule type" value="Genomic_DNA"/>
</dbReference>
<evidence type="ECO:0000256" key="1">
    <source>
        <dbReference type="SAM" id="MobiDB-lite"/>
    </source>
</evidence>
<reference evidence="2 3" key="1">
    <citation type="journal article" date="2020" name="Int. J. Syst. Evol. Microbiol.">
        <title>Sulfuracidifex tepidarius gen. nov., sp. nov. and transfer of Sulfolobus metallicus Huber and Stetter 1992 to the genus Sulfuracidifex as Sulfuracidifex metallicus comb. nov.</title>
        <authorList>
            <person name="Itoh T."/>
            <person name="Miura T."/>
            <person name="Sakai H.D."/>
            <person name="Kato S."/>
            <person name="Ohkuma M."/>
            <person name="Takashina T."/>
        </authorList>
    </citation>
    <scope>NUCLEOTIDE SEQUENCE [LARGE SCALE GENOMIC DNA]</scope>
    <source>
        <strain evidence="2 3">IC-006</strain>
    </source>
</reference>
<feature type="region of interest" description="Disordered" evidence="1">
    <location>
        <begin position="94"/>
        <end position="113"/>
    </location>
</feature>
<name>A0A510DSV1_9CREN</name>
<gene>
    <name evidence="2" type="ORF">IC006_0489</name>
</gene>
<dbReference type="Pfam" id="PF04693">
    <property type="entry name" value="DDE_Tnp_2"/>
    <property type="match status" value="2"/>
</dbReference>
<dbReference type="AlphaFoldDB" id="A0A510DSV1"/>
<dbReference type="InterPro" id="IPR006783">
    <property type="entry name" value="Transposase_ISC1217"/>
</dbReference>
<evidence type="ECO:0000313" key="2">
    <source>
        <dbReference type="EMBL" id="BBG23205.1"/>
    </source>
</evidence>
<keyword evidence="3" id="KW-1185">Reference proteome</keyword>
<protein>
    <submittedName>
        <fullName evidence="2">Uncharacterized protein</fullName>
    </submittedName>
</protein>
<organism evidence="2 3">
    <name type="scientific">Sulfuracidifex tepidarius</name>
    <dbReference type="NCBI Taxonomy" id="1294262"/>
    <lineage>
        <taxon>Archaea</taxon>
        <taxon>Thermoproteota</taxon>
        <taxon>Thermoprotei</taxon>
        <taxon>Sulfolobales</taxon>
        <taxon>Sulfolobaceae</taxon>
        <taxon>Sulfuracidifex</taxon>
    </lineage>
</organism>
<dbReference type="Proteomes" id="UP000322983">
    <property type="component" value="Chromosome"/>
</dbReference>
<sequence>MQSLTEVRKDVARRLVLGAVAGGNSTEIAQEVGMDYETVLNGLDKASGVSLIEVVKRLVENHPVLLIVDDTHNHKLYPDHARLEERYTGVLLQGSQEVRTSDSTPRGRDEGPYQRRAVLVDVTPYVTRKVEEELRRRGEEVEFKTKIDAFLELLPSLADFNVKATVFDSWYVNSRTLLANTVGELKSNARITECDRLVPVGEFPQGEYLVEYLGTPIKLLVIDDYVTITNFLSYK</sequence>
<dbReference type="KEGG" id="step:IC006_0489"/>
<feature type="compositionally biased region" description="Polar residues" evidence="1">
    <location>
        <begin position="94"/>
        <end position="104"/>
    </location>
</feature>
<evidence type="ECO:0000313" key="3">
    <source>
        <dbReference type="Proteomes" id="UP000322983"/>
    </source>
</evidence>